<keyword evidence="4" id="KW-1185">Reference proteome</keyword>
<organism evidence="3 4">
    <name type="scientific">Natrinema pallidum</name>
    <dbReference type="NCBI Taxonomy" id="69527"/>
    <lineage>
        <taxon>Archaea</taxon>
        <taxon>Methanobacteriati</taxon>
        <taxon>Methanobacteriota</taxon>
        <taxon>Stenosarchaea group</taxon>
        <taxon>Halobacteria</taxon>
        <taxon>Halobacteriales</taxon>
        <taxon>Natrialbaceae</taxon>
        <taxon>Natrinema</taxon>
    </lineage>
</organism>
<feature type="transmembrane region" description="Helical" evidence="2">
    <location>
        <begin position="189"/>
        <end position="210"/>
    </location>
</feature>
<feature type="transmembrane region" description="Helical" evidence="2">
    <location>
        <begin position="264"/>
        <end position="282"/>
    </location>
</feature>
<evidence type="ECO:0000256" key="1">
    <source>
        <dbReference type="SAM" id="MobiDB-lite"/>
    </source>
</evidence>
<feature type="transmembrane region" description="Helical" evidence="2">
    <location>
        <begin position="127"/>
        <end position="148"/>
    </location>
</feature>
<sequence>MFAITDTQRPSERTCMADPNPRDSRPTDAERRSAPTDTERQSARRSAADPPLSMTPFHVAGIGFLFVGFALACYQGLQGFGLVPQVSWITWTHIHFVTIGAFTQLLFGTLPQLTARILERPGPSTRAFGTVFLGLNGALLLAWCGRAAGEPLLFDVGLGTIWLLTGWLFAVVLVMAVRSEDGRARDPTVGFSLLSPFVYLIGLTLAFGLYSHGWDVPGGWYGLREAHVHANAWGFLGLAAIGTLYDLFPRLVDATLYSDRLKRYSFPLFAAGIVPLVVGPVLGMGKTVTAIGLVLYAAGYVLYVYTLARTYRAGTSNGTALSVLVAQLWLLGPASFAPFILFGVPLGIPDPWIETGALHFFFLGWALPVALAGSLLVARSLEWAPGADGGDAGEDRVAGLVPTTDLPSALGPRSVLAWNLAVLAVGIGFFYQDQSWSVLLHGPGYAVVLSIWGSYLVTIVDRGWSARVSKSGS</sequence>
<proteinExistence type="predicted"/>
<dbReference type="EMBL" id="CP040638">
    <property type="protein sequence ID" value="QCW05133.1"/>
    <property type="molecule type" value="Genomic_DNA"/>
</dbReference>
<protein>
    <submittedName>
        <fullName evidence="3">Uncharacterized protein</fullName>
    </submittedName>
</protein>
<keyword evidence="3" id="KW-0614">Plasmid</keyword>
<feature type="transmembrane region" description="Helical" evidence="2">
    <location>
        <begin position="160"/>
        <end position="177"/>
    </location>
</feature>
<dbReference type="InterPro" id="IPR036927">
    <property type="entry name" value="Cyt_c_oxase-like_su1_sf"/>
</dbReference>
<dbReference type="SUPFAM" id="SSF81442">
    <property type="entry name" value="Cytochrome c oxidase subunit I-like"/>
    <property type="match status" value="1"/>
</dbReference>
<dbReference type="Gene3D" id="1.20.210.10">
    <property type="entry name" value="Cytochrome c oxidase-like, subunit I domain"/>
    <property type="match status" value="1"/>
</dbReference>
<keyword evidence="2" id="KW-0812">Transmembrane</keyword>
<feature type="transmembrane region" description="Helical" evidence="2">
    <location>
        <begin position="320"/>
        <end position="344"/>
    </location>
</feature>
<dbReference type="Proteomes" id="UP000307562">
    <property type="component" value="Plasmid pNPA200"/>
</dbReference>
<feature type="compositionally biased region" description="Basic and acidic residues" evidence="1">
    <location>
        <begin position="20"/>
        <end position="42"/>
    </location>
</feature>
<feature type="region of interest" description="Disordered" evidence="1">
    <location>
        <begin position="1"/>
        <end position="49"/>
    </location>
</feature>
<evidence type="ECO:0000313" key="4">
    <source>
        <dbReference type="Proteomes" id="UP000307562"/>
    </source>
</evidence>
<feature type="transmembrane region" description="Helical" evidence="2">
    <location>
        <begin position="356"/>
        <end position="378"/>
    </location>
</feature>
<dbReference type="AlphaFoldDB" id="A0A4P9TJN6"/>
<reference evidence="4" key="1">
    <citation type="submission" date="2019-05" db="EMBL/GenBank/DDBJ databases">
        <title>Complete Genome Sequence and Methylation Pattern of the Halophilic Archaeon Natrinema pallidum BOL6-1.</title>
        <authorList>
            <person name="DasSarma P."/>
            <person name="DasSarma B.P."/>
            <person name="DasSarma S.L."/>
            <person name="Martinez F.L."/>
            <person name="Guzman D."/>
            <person name="Roberts R.J."/>
            <person name="DasSarma S."/>
        </authorList>
    </citation>
    <scope>NUCLEOTIDE SEQUENCE [LARGE SCALE GENOMIC DNA]</scope>
    <source>
        <strain evidence="4">BOL6-1</strain>
        <plasmid evidence="4">pnpa200</plasmid>
    </source>
</reference>
<dbReference type="KEGG" id="npl:FGF80_17985"/>
<feature type="transmembrane region" description="Helical" evidence="2">
    <location>
        <begin position="54"/>
        <end position="77"/>
    </location>
</feature>
<feature type="transmembrane region" description="Helical" evidence="2">
    <location>
        <begin position="438"/>
        <end position="460"/>
    </location>
</feature>
<geneLocation type="plasmid" evidence="4">
    <name>pnpa200</name>
</geneLocation>
<feature type="transmembrane region" description="Helical" evidence="2">
    <location>
        <begin position="89"/>
        <end position="107"/>
    </location>
</feature>
<accession>A0A4P9TJN6</accession>
<feature type="transmembrane region" description="Helical" evidence="2">
    <location>
        <begin position="230"/>
        <end position="252"/>
    </location>
</feature>
<name>A0A4P9TJN6_9EURY</name>
<evidence type="ECO:0000256" key="2">
    <source>
        <dbReference type="SAM" id="Phobius"/>
    </source>
</evidence>
<feature type="transmembrane region" description="Helical" evidence="2">
    <location>
        <begin position="415"/>
        <end position="432"/>
    </location>
</feature>
<feature type="transmembrane region" description="Helical" evidence="2">
    <location>
        <begin position="288"/>
        <end position="308"/>
    </location>
</feature>
<keyword evidence="2" id="KW-0472">Membrane</keyword>
<evidence type="ECO:0000313" key="3">
    <source>
        <dbReference type="EMBL" id="QCW05133.1"/>
    </source>
</evidence>
<gene>
    <name evidence="3" type="ORF">FGF80_17985</name>
</gene>
<keyword evidence="2" id="KW-1133">Transmembrane helix</keyword>